<dbReference type="InterPro" id="IPR036316">
    <property type="entry name" value="Pili_assmbl_chap_C_dom_sf"/>
</dbReference>
<keyword evidence="12" id="KW-1185">Reference proteome</keyword>
<evidence type="ECO:0000256" key="8">
    <source>
        <dbReference type="RuleBase" id="RU003918"/>
    </source>
</evidence>
<sequence>MKATDIAKGMILFLSATSLTYAAILPDRTRLILNQGDKSLSLRLINKSPTLPYLAQSWIEDQTGVKDRDYISTVPPLVRLEPGEQTQVRLMGLSALARLPSDRESLFYYNVREIPPRSEGQNVVQIAMQSRLKLFWRPKAIRLNTGQSLPWKSIKLSRTENGLHFMNSTPYHMTIGYVGIDGKTLLKGTSSLMLVPFSEQTLSVKNLPSQFQVGYIGDFGGLNLYKISCNAVQRECDSQPAQKE</sequence>
<dbReference type="PANTHER" id="PTHR30251">
    <property type="entry name" value="PILUS ASSEMBLY CHAPERONE"/>
    <property type="match status" value="1"/>
</dbReference>
<evidence type="ECO:0000256" key="6">
    <source>
        <dbReference type="ARBA" id="ARBA00023186"/>
    </source>
</evidence>
<feature type="domain" description="Pili assembly chaperone C-terminal" evidence="10">
    <location>
        <begin position="167"/>
        <end position="222"/>
    </location>
</feature>
<dbReference type="AlphaFoldDB" id="A0A084ZNY2"/>
<dbReference type="InterPro" id="IPR016148">
    <property type="entry name" value="Pili_assmbl_chaperone_C"/>
</dbReference>
<keyword evidence="5" id="KW-0574">Periplasm</keyword>
<reference evidence="12" key="1">
    <citation type="submission" date="2014-05" db="EMBL/GenBank/DDBJ databases">
        <title>ATOL: Assembling a taxonomically balanced genome-scale reconstruction of the evolutionary history of the Enterobacteriaceae.</title>
        <authorList>
            <person name="Plunkett G. III"/>
            <person name="Neeno-Eckwall E.C."/>
            <person name="Glasner J.D."/>
            <person name="Perna N.T."/>
        </authorList>
    </citation>
    <scope>NUCLEOTIDE SEQUENCE [LARGE SCALE GENOMIC DNA]</scope>
    <source>
        <strain evidence="12">ATCC 49490</strain>
    </source>
</reference>
<evidence type="ECO:0000256" key="1">
    <source>
        <dbReference type="ARBA" id="ARBA00004418"/>
    </source>
</evidence>
<organism evidence="11 12">
    <name type="scientific">Trabulsiella guamensis ATCC 49490</name>
    <dbReference type="NCBI Taxonomy" id="1005994"/>
    <lineage>
        <taxon>Bacteria</taxon>
        <taxon>Pseudomonadati</taxon>
        <taxon>Pseudomonadota</taxon>
        <taxon>Gammaproteobacteria</taxon>
        <taxon>Enterobacterales</taxon>
        <taxon>Enterobacteriaceae</taxon>
        <taxon>Trabulsiella</taxon>
    </lineage>
</organism>
<dbReference type="PROSITE" id="PS00635">
    <property type="entry name" value="PILI_CHAPERONE"/>
    <property type="match status" value="1"/>
</dbReference>
<dbReference type="Pfam" id="PF00345">
    <property type="entry name" value="PapD_N"/>
    <property type="match status" value="1"/>
</dbReference>
<dbReference type="InterPro" id="IPR008962">
    <property type="entry name" value="PapD-like_sf"/>
</dbReference>
<evidence type="ECO:0000259" key="10">
    <source>
        <dbReference type="Pfam" id="PF02753"/>
    </source>
</evidence>
<dbReference type="EMBL" id="JMTB01000117">
    <property type="protein sequence ID" value="KFB99176.1"/>
    <property type="molecule type" value="Genomic_DNA"/>
</dbReference>
<keyword evidence="7" id="KW-0393">Immunoglobulin domain</keyword>
<feature type="domain" description="Pili assembly chaperone N-terminal" evidence="9">
    <location>
        <begin position="25"/>
        <end position="141"/>
    </location>
</feature>
<accession>A0A084ZNY2</accession>
<dbReference type="InterPro" id="IPR016147">
    <property type="entry name" value="Pili_assmbl_chaperone_N"/>
</dbReference>
<dbReference type="InterPro" id="IPR050643">
    <property type="entry name" value="Periplasmic_pilus_chap"/>
</dbReference>
<comment type="similarity">
    <text evidence="2 8">Belongs to the periplasmic pilus chaperone family.</text>
</comment>
<dbReference type="InterPro" id="IPR018046">
    <property type="entry name" value="Pili_assmbl_chaperone_CS"/>
</dbReference>
<name>A0A084ZNY2_9ENTR</name>
<evidence type="ECO:0000256" key="2">
    <source>
        <dbReference type="ARBA" id="ARBA00007399"/>
    </source>
</evidence>
<evidence type="ECO:0000259" key="9">
    <source>
        <dbReference type="Pfam" id="PF00345"/>
    </source>
</evidence>
<keyword evidence="4" id="KW-0732">Signal</keyword>
<keyword evidence="3" id="KW-1029">Fimbrium biogenesis</keyword>
<dbReference type="Proteomes" id="UP000028630">
    <property type="component" value="Unassembled WGS sequence"/>
</dbReference>
<evidence type="ECO:0000256" key="3">
    <source>
        <dbReference type="ARBA" id="ARBA00022558"/>
    </source>
</evidence>
<evidence type="ECO:0000256" key="7">
    <source>
        <dbReference type="ARBA" id="ARBA00023319"/>
    </source>
</evidence>
<comment type="caution">
    <text evidence="11">The sequence shown here is derived from an EMBL/GenBank/DDBJ whole genome shotgun (WGS) entry which is preliminary data.</text>
</comment>
<dbReference type="OrthoDB" id="9131059at2"/>
<evidence type="ECO:0000256" key="5">
    <source>
        <dbReference type="ARBA" id="ARBA00022764"/>
    </source>
</evidence>
<dbReference type="FunFam" id="2.60.40.10:FF:000458">
    <property type="entry name" value="Molecular chaperone FimC"/>
    <property type="match status" value="1"/>
</dbReference>
<dbReference type="RefSeq" id="WP_038161799.1">
    <property type="nucleotide sequence ID" value="NZ_JMTB01000117.1"/>
</dbReference>
<keyword evidence="6 8" id="KW-0143">Chaperone</keyword>
<dbReference type="eggNOG" id="COG3121">
    <property type="taxonomic scope" value="Bacteria"/>
</dbReference>
<dbReference type="InterPro" id="IPR013783">
    <property type="entry name" value="Ig-like_fold"/>
</dbReference>
<dbReference type="Gene3D" id="2.60.40.10">
    <property type="entry name" value="Immunoglobulins"/>
    <property type="match status" value="2"/>
</dbReference>
<proteinExistence type="inferred from homology"/>
<dbReference type="PRINTS" id="PR00969">
    <property type="entry name" value="CHAPERONPILI"/>
</dbReference>
<gene>
    <name evidence="11" type="ORF">GTGU_04178</name>
</gene>
<evidence type="ECO:0000313" key="12">
    <source>
        <dbReference type="Proteomes" id="UP000028630"/>
    </source>
</evidence>
<dbReference type="InterPro" id="IPR001829">
    <property type="entry name" value="Pili_assmbl_chaperone_bac"/>
</dbReference>
<comment type="subcellular location">
    <subcellularLocation>
        <location evidence="1 8">Periplasm</location>
    </subcellularLocation>
</comment>
<dbReference type="SUPFAM" id="SSF49584">
    <property type="entry name" value="Periplasmic chaperone C-domain"/>
    <property type="match status" value="1"/>
</dbReference>
<dbReference type="SUPFAM" id="SSF49354">
    <property type="entry name" value="PapD-like"/>
    <property type="match status" value="1"/>
</dbReference>
<protein>
    <submittedName>
        <fullName evidence="11">Periplasmic fimbrial chaperone</fullName>
    </submittedName>
</protein>
<dbReference type="GO" id="GO:0030288">
    <property type="term" value="C:outer membrane-bounded periplasmic space"/>
    <property type="evidence" value="ECO:0007669"/>
    <property type="project" value="InterPro"/>
</dbReference>
<evidence type="ECO:0000256" key="4">
    <source>
        <dbReference type="ARBA" id="ARBA00022729"/>
    </source>
</evidence>
<dbReference type="Pfam" id="PF02753">
    <property type="entry name" value="PapD_C"/>
    <property type="match status" value="1"/>
</dbReference>
<dbReference type="PANTHER" id="PTHR30251:SF5">
    <property type="entry name" value="FIMBRIAL CHAPARONE PROTEIN"/>
    <property type="match status" value="1"/>
</dbReference>
<dbReference type="GO" id="GO:0071555">
    <property type="term" value="P:cell wall organization"/>
    <property type="evidence" value="ECO:0007669"/>
    <property type="project" value="InterPro"/>
</dbReference>
<evidence type="ECO:0000313" key="11">
    <source>
        <dbReference type="EMBL" id="KFB99176.1"/>
    </source>
</evidence>